<reference evidence="3" key="2">
    <citation type="submission" date="2020-09" db="EMBL/GenBank/DDBJ databases">
        <authorList>
            <person name="Sun Q."/>
            <person name="Zhou Y."/>
        </authorList>
    </citation>
    <scope>NUCLEOTIDE SEQUENCE</scope>
    <source>
        <strain evidence="3">CGMCC 1.15330</strain>
    </source>
</reference>
<feature type="domain" description="TadE-like" evidence="2">
    <location>
        <begin position="21"/>
        <end position="63"/>
    </location>
</feature>
<dbReference type="Pfam" id="PF07811">
    <property type="entry name" value="TadE"/>
    <property type="match status" value="1"/>
</dbReference>
<comment type="caution">
    <text evidence="3">The sequence shown here is derived from an EMBL/GenBank/DDBJ whole genome shotgun (WGS) entry which is preliminary data.</text>
</comment>
<dbReference type="RefSeq" id="WP_229664520.1">
    <property type="nucleotide sequence ID" value="NZ_BMIH01000003.1"/>
</dbReference>
<gene>
    <name evidence="3" type="ORF">GCM10011380_20840</name>
</gene>
<proteinExistence type="predicted"/>
<dbReference type="Proteomes" id="UP000623067">
    <property type="component" value="Unassembled WGS sequence"/>
</dbReference>
<keyword evidence="1" id="KW-1133">Transmembrane helix</keyword>
<evidence type="ECO:0000313" key="3">
    <source>
        <dbReference type="EMBL" id="GGB31309.1"/>
    </source>
</evidence>
<organism evidence="3 4">
    <name type="scientific">Sphingomonas metalli</name>
    <dbReference type="NCBI Taxonomy" id="1779358"/>
    <lineage>
        <taxon>Bacteria</taxon>
        <taxon>Pseudomonadati</taxon>
        <taxon>Pseudomonadota</taxon>
        <taxon>Alphaproteobacteria</taxon>
        <taxon>Sphingomonadales</taxon>
        <taxon>Sphingomonadaceae</taxon>
        <taxon>Sphingomonas</taxon>
    </lineage>
</organism>
<evidence type="ECO:0000259" key="2">
    <source>
        <dbReference type="Pfam" id="PF07811"/>
    </source>
</evidence>
<accession>A0A916T5P1</accession>
<keyword evidence="1" id="KW-0812">Transmembrane</keyword>
<protein>
    <recommendedName>
        <fullName evidence="2">TadE-like domain-containing protein</fullName>
    </recommendedName>
</protein>
<evidence type="ECO:0000256" key="1">
    <source>
        <dbReference type="SAM" id="Phobius"/>
    </source>
</evidence>
<dbReference type="InterPro" id="IPR012495">
    <property type="entry name" value="TadE-like_dom"/>
</dbReference>
<dbReference type="AlphaFoldDB" id="A0A916T5P1"/>
<dbReference type="EMBL" id="BMIH01000003">
    <property type="protein sequence ID" value="GGB31309.1"/>
    <property type="molecule type" value="Genomic_DNA"/>
</dbReference>
<keyword evidence="4" id="KW-1185">Reference proteome</keyword>
<keyword evidence="1" id="KW-0472">Membrane</keyword>
<feature type="transmembrane region" description="Helical" evidence="1">
    <location>
        <begin position="21"/>
        <end position="41"/>
    </location>
</feature>
<reference evidence="3" key="1">
    <citation type="journal article" date="2014" name="Int. J. Syst. Evol. Microbiol.">
        <title>Complete genome sequence of Corynebacterium casei LMG S-19264T (=DSM 44701T), isolated from a smear-ripened cheese.</title>
        <authorList>
            <consortium name="US DOE Joint Genome Institute (JGI-PGF)"/>
            <person name="Walter F."/>
            <person name="Albersmeier A."/>
            <person name="Kalinowski J."/>
            <person name="Ruckert C."/>
        </authorList>
    </citation>
    <scope>NUCLEOTIDE SEQUENCE</scope>
    <source>
        <strain evidence="3">CGMCC 1.15330</strain>
    </source>
</reference>
<evidence type="ECO:0000313" key="4">
    <source>
        <dbReference type="Proteomes" id="UP000623067"/>
    </source>
</evidence>
<name>A0A916T5P1_9SPHN</name>
<sequence length="205" mass="22061">MSGPVHGMRSRAARILVDRRGATIADFAVVLPVMLVVILGLSDLTYQAYVQAVLTGAMQKAGRDSSLQDNSTTTAGATIDQQVMNQVWSVAKGATWQSSRKSYAQYGYITPEPYEDINNNGVYDPTVDCFTDLNGNRSRDLDPGLTGQGGANDVVVYTMTIRYTRLSPIGSIIGWSQTPTATATTILKNQPYATQTSAVATRVCP</sequence>